<feature type="transmembrane region" description="Helical" evidence="8">
    <location>
        <begin position="177"/>
        <end position="197"/>
    </location>
</feature>
<protein>
    <recommendedName>
        <fullName evidence="9">CASTOR/POLLUX/SYM8 ion channel conserved domain-containing protein</fullName>
    </recommendedName>
</protein>
<comment type="subcellular location">
    <subcellularLocation>
        <location evidence="1">Endomembrane system</location>
        <topology evidence="1">Multi-pass membrane protein</topology>
    </subcellularLocation>
</comment>
<gene>
    <name evidence="10" type="ORF">HYH03_010274</name>
</gene>
<keyword evidence="11" id="KW-1185">Reference proteome</keyword>
<evidence type="ECO:0000256" key="5">
    <source>
        <dbReference type="ARBA" id="ARBA00023065"/>
    </source>
</evidence>
<feature type="region of interest" description="Disordered" evidence="7">
    <location>
        <begin position="905"/>
        <end position="932"/>
    </location>
</feature>
<dbReference type="Proteomes" id="UP000612055">
    <property type="component" value="Unassembled WGS sequence"/>
</dbReference>
<sequence>MARGERGRTLRERGEAAFSAAAAATAAAQAAVAAAAAAASASAGSAQAASGGGGAASPAWAAPPGSLPVPAVAWSMAANGITSVKRSVESPRQAFRRWLQRFAQLVQFRLMMIFRLPTWGKMLALIMVGLPIILIGSYALRVTAGLSWHDAAQYAFYVLQNVPGMDITRFDQGQARMVLIAIHLLSLYTFATMVGLLTEDVRLTVEEIRSGNFPIPTCGHTVLLDSSGDPVHLLAVLRQVVAAKEARGGAVYPGCIAVLSTLPKCDVDKMVIDALPQAAATCVVTRHGSPVKVADLERVAAGQARTVLLLCPGRPLGQLSPGLQQELCLAALRSLHAQAALQGAKQPPIQPSSQPLNTAFDPPSDAEASMMGLDSDSDSDDPTANLAEALAIARAVGGSLELDGYIVSTSASTVMPTAISSSPTAGSSSTNGAAAAGAASAGASVAEDTAKRVQRLAQRSARGRDLSRRQRVVVESGSDVQSVATRVVDGDGELDPLQVTYVSSASSACRVAVQCAVQPGLAEVFDAIICRSDDSALHIKPLPVGLAGKRFGEARRQFRHAVLCGVVQGPASLAAEAAAAAAAAANPDDRTAATMASGSMCGLESEIHGSGGGGGFDVRHLWSGITGFNGYDGGGPSGGGGYHGHIAFSPPDSLVLRKGDELVLLAGRDADCGASLLRVQAPPLPRLLPRFAARRSQPARLVLLAHACRLPPAMLAALEEFVMPGCEVVVVSPQPCAGLPTGPTPRAALRLRNEVGDPLTPGALLRAGVLGADAVIITGTEEMPPDEADTLVTATALLLQRLLADPVAMEAAAAVLAAAAANASGAAAGVIDAAAARAAAAAAAAGAASAASMSASMELLMGEGADVWGNATNGNNGSVASMQSVDLGDLVVDANGSANNQWRSAESNGMPGSGFGSATSAAAARGGGGKRRRLPSRPLTFVCALRDPHYRTVLRHVAARACRAAVAAVAAAVGTVGGAVSGGAGGSAARGLSIEVVEPGTLVSGILAQVGADPRLVSGLEDLLDEQGCEVYIKRPDRYGLAPLSRLSWEQICEAVRLQGNDLAIGFIHKGHLHLAPPADTQLVLVAGDKLVVLSEHFV</sequence>
<dbReference type="GO" id="GO:0012505">
    <property type="term" value="C:endomembrane system"/>
    <property type="evidence" value="ECO:0007669"/>
    <property type="project" value="UniProtKB-SubCell"/>
</dbReference>
<evidence type="ECO:0000256" key="4">
    <source>
        <dbReference type="ARBA" id="ARBA00022989"/>
    </source>
</evidence>
<evidence type="ECO:0000256" key="1">
    <source>
        <dbReference type="ARBA" id="ARBA00004127"/>
    </source>
</evidence>
<evidence type="ECO:0000256" key="2">
    <source>
        <dbReference type="ARBA" id="ARBA00022448"/>
    </source>
</evidence>
<dbReference type="GO" id="GO:0006811">
    <property type="term" value="P:monoatomic ion transport"/>
    <property type="evidence" value="ECO:0007669"/>
    <property type="project" value="UniProtKB-KW"/>
</dbReference>
<reference evidence="10" key="1">
    <citation type="journal article" date="2020" name="bioRxiv">
        <title>Comparative genomics of Chlamydomonas.</title>
        <authorList>
            <person name="Craig R.J."/>
            <person name="Hasan A.R."/>
            <person name="Ness R.W."/>
            <person name="Keightley P.D."/>
        </authorList>
    </citation>
    <scope>NUCLEOTIDE SEQUENCE</scope>
    <source>
        <strain evidence="10">CCAP 11/70</strain>
    </source>
</reference>
<feature type="domain" description="CASTOR/POLLUX/SYM8 ion channel conserved" evidence="9">
    <location>
        <begin position="509"/>
        <end position="566"/>
    </location>
</feature>
<comment type="caution">
    <text evidence="10">The sequence shown here is derived from an EMBL/GenBank/DDBJ whole genome shotgun (WGS) entry which is preliminary data.</text>
</comment>
<organism evidence="10 11">
    <name type="scientific">Edaphochlamys debaryana</name>
    <dbReference type="NCBI Taxonomy" id="47281"/>
    <lineage>
        <taxon>Eukaryota</taxon>
        <taxon>Viridiplantae</taxon>
        <taxon>Chlorophyta</taxon>
        <taxon>core chlorophytes</taxon>
        <taxon>Chlorophyceae</taxon>
        <taxon>CS clade</taxon>
        <taxon>Chlamydomonadales</taxon>
        <taxon>Chlamydomonadales incertae sedis</taxon>
        <taxon>Edaphochlamys</taxon>
    </lineage>
</organism>
<dbReference type="InterPro" id="IPR044849">
    <property type="entry name" value="CASTOR/POLLUX/SYM8-like"/>
</dbReference>
<feature type="transmembrane region" description="Helical" evidence="8">
    <location>
        <begin position="122"/>
        <end position="140"/>
    </location>
</feature>
<evidence type="ECO:0000256" key="6">
    <source>
        <dbReference type="ARBA" id="ARBA00023136"/>
    </source>
</evidence>
<dbReference type="InterPro" id="IPR010420">
    <property type="entry name" value="CASTOR/POLLUX/SYM8_dom"/>
</dbReference>
<keyword evidence="4 8" id="KW-1133">Transmembrane helix</keyword>
<accession>A0A835XX53</accession>
<keyword evidence="6 8" id="KW-0472">Membrane</keyword>
<dbReference type="EMBL" id="JAEHOE010000053">
    <property type="protein sequence ID" value="KAG2491490.1"/>
    <property type="molecule type" value="Genomic_DNA"/>
</dbReference>
<evidence type="ECO:0000256" key="8">
    <source>
        <dbReference type="SAM" id="Phobius"/>
    </source>
</evidence>
<dbReference type="PANTHER" id="PTHR31563">
    <property type="entry name" value="ION CHANNEL POLLUX-RELATED"/>
    <property type="match status" value="1"/>
</dbReference>
<evidence type="ECO:0000259" key="9">
    <source>
        <dbReference type="Pfam" id="PF06241"/>
    </source>
</evidence>
<dbReference type="PANTHER" id="PTHR31563:SF10">
    <property type="entry name" value="ION CHANNEL POLLUX-RELATED"/>
    <property type="match status" value="1"/>
</dbReference>
<dbReference type="AlphaFoldDB" id="A0A835XX53"/>
<dbReference type="Pfam" id="PF06241">
    <property type="entry name" value="Castor_Poll_mid"/>
    <property type="match status" value="1"/>
</dbReference>
<name>A0A835XX53_9CHLO</name>
<evidence type="ECO:0000313" key="10">
    <source>
        <dbReference type="EMBL" id="KAG2491490.1"/>
    </source>
</evidence>
<keyword evidence="5" id="KW-0406">Ion transport</keyword>
<evidence type="ECO:0000313" key="11">
    <source>
        <dbReference type="Proteomes" id="UP000612055"/>
    </source>
</evidence>
<keyword evidence="2" id="KW-0813">Transport</keyword>
<keyword evidence="3 8" id="KW-0812">Transmembrane</keyword>
<dbReference type="OrthoDB" id="414047at2759"/>
<feature type="region of interest" description="Disordered" evidence="7">
    <location>
        <begin position="342"/>
        <end position="382"/>
    </location>
</feature>
<proteinExistence type="predicted"/>
<evidence type="ECO:0000256" key="7">
    <source>
        <dbReference type="SAM" id="MobiDB-lite"/>
    </source>
</evidence>
<evidence type="ECO:0000256" key="3">
    <source>
        <dbReference type="ARBA" id="ARBA00022692"/>
    </source>
</evidence>